<evidence type="ECO:0000313" key="3">
    <source>
        <dbReference type="Proteomes" id="UP000630594"/>
    </source>
</evidence>
<dbReference type="InterPro" id="IPR029041">
    <property type="entry name" value="FAD-linked_oxidoreductase-like"/>
</dbReference>
<proteinExistence type="predicted"/>
<comment type="caution">
    <text evidence="2">The sequence shown here is derived from an EMBL/GenBank/DDBJ whole genome shotgun (WGS) entry which is preliminary data.</text>
</comment>
<keyword evidence="1" id="KW-0560">Oxidoreductase</keyword>
<dbReference type="EMBL" id="BMCK01000001">
    <property type="protein sequence ID" value="GGD12062.1"/>
    <property type="molecule type" value="Genomic_DNA"/>
</dbReference>
<protein>
    <recommendedName>
        <fullName evidence="4">Methylenetetrahydrofolate reductase (NAD(P)H)</fullName>
    </recommendedName>
</protein>
<evidence type="ECO:0008006" key="4">
    <source>
        <dbReference type="Google" id="ProtNLM"/>
    </source>
</evidence>
<evidence type="ECO:0000313" key="2">
    <source>
        <dbReference type="EMBL" id="GGD12062.1"/>
    </source>
</evidence>
<dbReference type="SUPFAM" id="SSF51730">
    <property type="entry name" value="FAD-linked oxidoreductase"/>
    <property type="match status" value="1"/>
</dbReference>
<dbReference type="Proteomes" id="UP000630594">
    <property type="component" value="Unassembled WGS sequence"/>
</dbReference>
<keyword evidence="3" id="KW-1185">Reference proteome</keyword>
<organism evidence="2 3">
    <name type="scientific">Nocardioides daphniae</name>
    <dbReference type="NCBI Taxonomy" id="402297"/>
    <lineage>
        <taxon>Bacteria</taxon>
        <taxon>Bacillati</taxon>
        <taxon>Actinomycetota</taxon>
        <taxon>Actinomycetes</taxon>
        <taxon>Propionibacteriales</taxon>
        <taxon>Nocardioidaceae</taxon>
        <taxon>Nocardioides</taxon>
    </lineage>
</organism>
<dbReference type="Gene3D" id="3.20.20.220">
    <property type="match status" value="1"/>
</dbReference>
<evidence type="ECO:0000256" key="1">
    <source>
        <dbReference type="ARBA" id="ARBA00023002"/>
    </source>
</evidence>
<reference evidence="3" key="1">
    <citation type="journal article" date="2019" name="Int. J. Syst. Evol. Microbiol.">
        <title>The Global Catalogue of Microorganisms (GCM) 10K type strain sequencing project: providing services to taxonomists for standard genome sequencing and annotation.</title>
        <authorList>
            <consortium name="The Broad Institute Genomics Platform"/>
            <consortium name="The Broad Institute Genome Sequencing Center for Infectious Disease"/>
            <person name="Wu L."/>
            <person name="Ma J."/>
        </authorList>
    </citation>
    <scope>NUCLEOTIDE SEQUENCE [LARGE SCALE GENOMIC DNA]</scope>
    <source>
        <strain evidence="3">CCM 7403</strain>
    </source>
</reference>
<name>A0ABQ1Q416_9ACTN</name>
<accession>A0ABQ1Q416</accession>
<sequence>MELRQRIAERRGGIVLFGMTPPRQGTPSEDVRQVAERTVQRLEPLDVDALVLYDIDDESDRNPAERPFPYSATLDPADFADQLDGWKKPVVIYRCVGKYTPDHLGEWLGAQDPDRVMTVFVGASSRDKEVAVSLPQAQELRREVQPDLLLGGVAIPERHQSRGDEQARLLAKQSAGVSFFVSQVVYDVNAAKDLLSDYHYACREAGVEPVPLVFTLSVCGSLKTLEFLEWLGVNVPRWVQNDLRHSSDTLQQSYDQCVATADELIAFADRLGLPIGFNVESVAIRKAEIEASVELAGHIRKRLEEYRDF</sequence>
<gene>
    <name evidence="2" type="ORF">GCM10007231_08730</name>
</gene>
<dbReference type="RefSeq" id="WP_229721402.1">
    <property type="nucleotide sequence ID" value="NZ_BMCK01000001.1"/>
</dbReference>